<evidence type="ECO:0000259" key="9">
    <source>
        <dbReference type="PROSITE" id="PS50059"/>
    </source>
</evidence>
<dbReference type="AlphaFoldDB" id="A0A433QMY3"/>
<evidence type="ECO:0000256" key="6">
    <source>
        <dbReference type="ARBA" id="ARBA00023235"/>
    </source>
</evidence>
<feature type="compositionally biased region" description="Polar residues" evidence="8">
    <location>
        <begin position="1"/>
        <end position="24"/>
    </location>
</feature>
<keyword evidence="11" id="KW-1185">Reference proteome</keyword>
<dbReference type="SUPFAM" id="SSF54534">
    <property type="entry name" value="FKBP-like"/>
    <property type="match status" value="1"/>
</dbReference>
<organism evidence="10 11">
    <name type="scientific">Jimgerdemannia flammicorona</name>
    <dbReference type="NCBI Taxonomy" id="994334"/>
    <lineage>
        <taxon>Eukaryota</taxon>
        <taxon>Fungi</taxon>
        <taxon>Fungi incertae sedis</taxon>
        <taxon>Mucoromycota</taxon>
        <taxon>Mucoromycotina</taxon>
        <taxon>Endogonomycetes</taxon>
        <taxon>Endogonales</taxon>
        <taxon>Endogonaceae</taxon>
        <taxon>Jimgerdemannia</taxon>
    </lineage>
</organism>
<dbReference type="Gene3D" id="1.25.40.10">
    <property type="entry name" value="Tetratricopeptide repeat domain"/>
    <property type="match status" value="1"/>
</dbReference>
<dbReference type="SUPFAM" id="SSF48452">
    <property type="entry name" value="TPR-like"/>
    <property type="match status" value="1"/>
</dbReference>
<dbReference type="InterPro" id="IPR050754">
    <property type="entry name" value="FKBP4/5/8-like"/>
</dbReference>
<dbReference type="Pfam" id="PF00254">
    <property type="entry name" value="FKBP_C"/>
    <property type="match status" value="1"/>
</dbReference>
<evidence type="ECO:0000313" key="11">
    <source>
        <dbReference type="Proteomes" id="UP000274822"/>
    </source>
</evidence>
<dbReference type="InterPro" id="IPR011990">
    <property type="entry name" value="TPR-like_helical_dom_sf"/>
</dbReference>
<evidence type="ECO:0000256" key="4">
    <source>
        <dbReference type="ARBA" id="ARBA00022803"/>
    </source>
</evidence>
<evidence type="ECO:0000256" key="1">
    <source>
        <dbReference type="ARBA" id="ARBA00000971"/>
    </source>
</evidence>
<dbReference type="InterPro" id="IPR046357">
    <property type="entry name" value="PPIase_dom_sf"/>
</dbReference>
<dbReference type="FunFam" id="3.10.50.40:FF:000006">
    <property type="entry name" value="Peptidyl-prolyl cis-trans isomerase"/>
    <property type="match status" value="1"/>
</dbReference>
<gene>
    <name evidence="10" type="ORF">BC938DRAFT_478407</name>
</gene>
<accession>A0A433QMY3</accession>
<dbReference type="PANTHER" id="PTHR46512">
    <property type="entry name" value="PEPTIDYLPROLYL ISOMERASE"/>
    <property type="match status" value="1"/>
</dbReference>
<keyword evidence="6 7" id="KW-0413">Isomerase</keyword>
<name>A0A433QMY3_9FUNG</name>
<evidence type="ECO:0000313" key="10">
    <source>
        <dbReference type="EMBL" id="RUS31135.1"/>
    </source>
</evidence>
<dbReference type="EMBL" id="RBNJ01003260">
    <property type="protein sequence ID" value="RUS31135.1"/>
    <property type="molecule type" value="Genomic_DNA"/>
</dbReference>
<keyword evidence="4" id="KW-0802">TPR repeat</keyword>
<dbReference type="Gene3D" id="3.10.50.40">
    <property type="match status" value="1"/>
</dbReference>
<reference evidence="10 11" key="1">
    <citation type="journal article" date="2018" name="New Phytol.">
        <title>Phylogenomics of Endogonaceae and evolution of mycorrhizas within Mucoromycota.</title>
        <authorList>
            <person name="Chang Y."/>
            <person name="Desiro A."/>
            <person name="Na H."/>
            <person name="Sandor L."/>
            <person name="Lipzen A."/>
            <person name="Clum A."/>
            <person name="Barry K."/>
            <person name="Grigoriev I.V."/>
            <person name="Martin F.M."/>
            <person name="Stajich J.E."/>
            <person name="Smith M.E."/>
            <person name="Bonito G."/>
            <person name="Spatafora J.W."/>
        </authorList>
    </citation>
    <scope>NUCLEOTIDE SEQUENCE [LARGE SCALE GENOMIC DNA]</scope>
    <source>
        <strain evidence="10 11">AD002</strain>
    </source>
</reference>
<evidence type="ECO:0000256" key="3">
    <source>
        <dbReference type="ARBA" id="ARBA00022737"/>
    </source>
</evidence>
<comment type="catalytic activity">
    <reaction evidence="1 7">
        <text>[protein]-peptidylproline (omega=180) = [protein]-peptidylproline (omega=0)</text>
        <dbReference type="Rhea" id="RHEA:16237"/>
        <dbReference type="Rhea" id="RHEA-COMP:10747"/>
        <dbReference type="Rhea" id="RHEA-COMP:10748"/>
        <dbReference type="ChEBI" id="CHEBI:83833"/>
        <dbReference type="ChEBI" id="CHEBI:83834"/>
        <dbReference type="EC" id="5.2.1.8"/>
    </reaction>
</comment>
<comment type="caution">
    <text evidence="10">The sequence shown here is derived from an EMBL/GenBank/DDBJ whole genome shotgun (WGS) entry which is preliminary data.</text>
</comment>
<evidence type="ECO:0000256" key="7">
    <source>
        <dbReference type="PROSITE-ProRule" id="PRU00277"/>
    </source>
</evidence>
<keyword evidence="3" id="KW-0677">Repeat</keyword>
<dbReference type="PANTHER" id="PTHR46512:SF9">
    <property type="entry name" value="PEPTIDYLPROLYL ISOMERASE"/>
    <property type="match status" value="1"/>
</dbReference>
<protein>
    <recommendedName>
        <fullName evidence="2 7">peptidylprolyl isomerase</fullName>
        <ecNumber evidence="2 7">5.2.1.8</ecNumber>
    </recommendedName>
</protein>
<dbReference type="InterPro" id="IPR001179">
    <property type="entry name" value="PPIase_FKBP_dom"/>
</dbReference>
<dbReference type="PROSITE" id="PS50059">
    <property type="entry name" value="FKBP_PPIASE"/>
    <property type="match status" value="1"/>
</dbReference>
<proteinExistence type="predicted"/>
<evidence type="ECO:0000256" key="2">
    <source>
        <dbReference type="ARBA" id="ARBA00013194"/>
    </source>
</evidence>
<evidence type="ECO:0000256" key="5">
    <source>
        <dbReference type="ARBA" id="ARBA00023110"/>
    </source>
</evidence>
<feature type="region of interest" description="Disordered" evidence="8">
    <location>
        <begin position="1"/>
        <end position="52"/>
    </location>
</feature>
<dbReference type="EC" id="5.2.1.8" evidence="2 7"/>
<dbReference type="GO" id="GO:0003755">
    <property type="term" value="F:peptidyl-prolyl cis-trans isomerase activity"/>
    <property type="evidence" value="ECO:0007669"/>
    <property type="project" value="UniProtKB-KW"/>
</dbReference>
<dbReference type="Proteomes" id="UP000274822">
    <property type="component" value="Unassembled WGS sequence"/>
</dbReference>
<sequence length="341" mass="38136">MSDNNPNMTDSNPNTSDDANTSGELFQPLTPDGGLKKRILKEGHGPLPPKGANLKVHYVGTLHPDNTPFDSSRDRKVPFTFDLGSGQVIKGWEEGVKTMKVGELAELICSPDYAYGQSGKPPLIPKNSTLKFEIELLDFTQKSGQTPAEKLREATKNKEKGNEEFKKAEYRSAIFFYKQANDCLTDMWDCLPAEMDQSRALTIAIGTNMAACHLKLEEYELASKACLEVLERDPKNVKAVYRLSQAYLHLREYERGIVEVGKVRTKRHKSQVDTGGADKEAGRIQKEGEDYVRKHVQPVIIESRDCVESGLMRVASAIDSNIGNGWEWELCADLRTELHCD</sequence>
<keyword evidence="5 7" id="KW-0697">Rotamase</keyword>
<feature type="domain" description="PPIase FKBP-type" evidence="9">
    <location>
        <begin position="51"/>
        <end position="140"/>
    </location>
</feature>
<evidence type="ECO:0000256" key="8">
    <source>
        <dbReference type="SAM" id="MobiDB-lite"/>
    </source>
</evidence>